<dbReference type="InterPro" id="IPR013126">
    <property type="entry name" value="Hsp_70_fam"/>
</dbReference>
<dbReference type="Pfam" id="PF13360">
    <property type="entry name" value="PQQ_2"/>
    <property type="match status" value="1"/>
</dbReference>
<dbReference type="EMBL" id="BLPF01000001">
    <property type="protein sequence ID" value="GFJ80235.1"/>
    <property type="molecule type" value="Genomic_DNA"/>
</dbReference>
<dbReference type="InterPro" id="IPR043129">
    <property type="entry name" value="ATPase_NBD"/>
</dbReference>
<keyword evidence="5" id="KW-0143">Chaperone</keyword>
<dbReference type="AlphaFoldDB" id="A0A6V8KHM1"/>
<dbReference type="Proteomes" id="UP000482800">
    <property type="component" value="Unassembled WGS sequence"/>
</dbReference>
<dbReference type="Gene3D" id="3.90.640.10">
    <property type="entry name" value="Actin, Chain A, domain 4"/>
    <property type="match status" value="1"/>
</dbReference>
<dbReference type="PROSITE" id="PS01036">
    <property type="entry name" value="HSP70_3"/>
    <property type="match status" value="1"/>
</dbReference>
<dbReference type="InterPro" id="IPR011047">
    <property type="entry name" value="Quinoprotein_ADH-like_sf"/>
</dbReference>
<gene>
    <name evidence="9" type="ORF">Phou_044150</name>
</gene>
<dbReference type="SUPFAM" id="SSF53067">
    <property type="entry name" value="Actin-like ATPase domain"/>
    <property type="match status" value="2"/>
</dbReference>
<dbReference type="Gene3D" id="2.130.10.10">
    <property type="entry name" value="YVTN repeat-like/Quinoprotein amine dehydrogenase"/>
    <property type="match status" value="1"/>
</dbReference>
<keyword evidence="3" id="KW-0067">ATP-binding</keyword>
<dbReference type="PRINTS" id="PR00301">
    <property type="entry name" value="HEATSHOCK70"/>
</dbReference>
<dbReference type="RefSeq" id="WP_173057639.1">
    <property type="nucleotide sequence ID" value="NZ_BAABGO010000015.1"/>
</dbReference>
<feature type="region of interest" description="Disordered" evidence="6">
    <location>
        <begin position="56"/>
        <end position="77"/>
    </location>
</feature>
<proteinExistence type="inferred from homology"/>
<comment type="caution">
    <text evidence="9">The sequence shown here is derived from an EMBL/GenBank/DDBJ whole genome shotgun (WGS) entry which is preliminary data.</text>
</comment>
<dbReference type="PANTHER" id="PTHR42749:SF1">
    <property type="entry name" value="CELL SHAPE-DETERMINING PROTEIN MREB"/>
    <property type="match status" value="1"/>
</dbReference>
<reference evidence="9 10" key="1">
    <citation type="submission" date="2020-03" db="EMBL/GenBank/DDBJ databases">
        <title>Whole genome shotgun sequence of Phytohabitans houttuyneae NBRC 108639.</title>
        <authorList>
            <person name="Komaki H."/>
            <person name="Tamura T."/>
        </authorList>
    </citation>
    <scope>NUCLEOTIDE SEQUENCE [LARGE SCALE GENOMIC DNA]</scope>
    <source>
        <strain evidence="9 10">NBRC 108639</strain>
    </source>
</reference>
<dbReference type="SUPFAM" id="SSF50998">
    <property type="entry name" value="Quinoprotein alcohol dehydrogenase-like"/>
    <property type="match status" value="1"/>
</dbReference>
<feature type="compositionally biased region" description="Pro residues" evidence="6">
    <location>
        <begin position="420"/>
        <end position="436"/>
    </location>
</feature>
<evidence type="ECO:0000256" key="5">
    <source>
        <dbReference type="ARBA" id="ARBA00023186"/>
    </source>
</evidence>
<feature type="region of interest" description="Disordered" evidence="6">
    <location>
        <begin position="378"/>
        <end position="437"/>
    </location>
</feature>
<keyword evidence="4" id="KW-0346">Stress response</keyword>
<keyword evidence="7" id="KW-1133">Transmembrane helix</keyword>
<organism evidence="9 10">
    <name type="scientific">Phytohabitans houttuyneae</name>
    <dbReference type="NCBI Taxonomy" id="1076126"/>
    <lineage>
        <taxon>Bacteria</taxon>
        <taxon>Bacillati</taxon>
        <taxon>Actinomycetota</taxon>
        <taxon>Actinomycetes</taxon>
        <taxon>Micromonosporales</taxon>
        <taxon>Micromonosporaceae</taxon>
    </lineage>
</organism>
<evidence type="ECO:0000313" key="10">
    <source>
        <dbReference type="Proteomes" id="UP000482800"/>
    </source>
</evidence>
<dbReference type="GO" id="GO:0005524">
    <property type="term" value="F:ATP binding"/>
    <property type="evidence" value="ECO:0007669"/>
    <property type="project" value="UniProtKB-KW"/>
</dbReference>
<evidence type="ECO:0000256" key="6">
    <source>
        <dbReference type="SAM" id="MobiDB-lite"/>
    </source>
</evidence>
<keyword evidence="7" id="KW-0812">Transmembrane</keyword>
<feature type="compositionally biased region" description="Basic and acidic residues" evidence="6">
    <location>
        <begin position="67"/>
        <end position="77"/>
    </location>
</feature>
<keyword evidence="7" id="KW-0472">Membrane</keyword>
<sequence>MAGPDGGYALGVDVGTSNTVAVLRWPDGRTRPLLFDGQPITPSAVFLDDGGLHVGRDAQRLAQGDPSRYEPNPKRRIDEPGVLLGGREVPTADLLAAVLGAVARTAVEAVGFLPPAVVTYPAAWGSRRREVLSAAIVRAGWPPAGEQGTRLVPEPVAAARYFAEVLRRPVPVGASLGVFDFGGGTLDIAVVRNEGNGFAVIGSGGVAELGGLDIDAALVDHLGRVLAPAHPQAWQALAHPVSAAQWRSRRQFWDDVRGAKEMLSRTAAAPVPVPGLDQAVHLTREELERLVTPLLRRGVYEAASVIGACGLTPSQLAGLFLVGGSSRVPLVARLLHAELGIAPTVLEQPELPVAEGALAELAPPRTRAVASVPAATAAVTSAPPSPVPTSGPGLPVSSIPVSPSGSPVSAVPGASVSPAPAGPPTPPGPFVPPPGPQAARRPLYKRPVLWIAAAAAALLGVVVAGALVLLPGDEVDFQPVAEVGRIPSADDQPYYVYTDIVGDRAYLAYEREDDGRLEIIAVDTRTAGVAWRVQTLSTAERWDGISALPNAVIAFQSSSISSTELRDMVVHNPADGVQLWHRLIGPNDVVYPFKDVLVLVQSSEQRLLGLDMKTGTVRWERQNPGKSEGLTGTAVYPVQSIEDVSGPANSSGRPFAPVTDDDQRFVQIGADRSATVIDAADGSEKKKRTNVADPDDDVVAYNGRLLVATAEDGYRLAAYNLDTMGEPANLYTAPDDRRQLDVLAMCGEHRACLLESVGSDSKSTSLVAIDLEKGGELWRKEAPDADLLIHFDQQVVARSTSGDYLFRIFDPDGNKILEREGAVGRVDAGNLLLFNEISSVADDYSVAGLHVGSKDVIEMGQLKDVKTDSCSWNTTYIVCAGTKDFLVARFARE</sequence>
<feature type="transmembrane region" description="Helical" evidence="7">
    <location>
        <begin position="448"/>
        <end position="470"/>
    </location>
</feature>
<feature type="compositionally biased region" description="Low complexity" evidence="6">
    <location>
        <begin position="390"/>
        <end position="419"/>
    </location>
</feature>
<comment type="similarity">
    <text evidence="1">Belongs to the heat shock protein 70 family.</text>
</comment>
<evidence type="ECO:0000259" key="8">
    <source>
        <dbReference type="Pfam" id="PF13360"/>
    </source>
</evidence>
<feature type="domain" description="Pyrrolo-quinoline quinone repeat" evidence="8">
    <location>
        <begin position="518"/>
        <end position="632"/>
    </location>
</feature>
<dbReference type="Pfam" id="PF00012">
    <property type="entry name" value="HSP70"/>
    <property type="match status" value="1"/>
</dbReference>
<dbReference type="InterPro" id="IPR015943">
    <property type="entry name" value="WD40/YVTN_repeat-like_dom_sf"/>
</dbReference>
<dbReference type="GO" id="GO:0140662">
    <property type="term" value="F:ATP-dependent protein folding chaperone"/>
    <property type="evidence" value="ECO:0007669"/>
    <property type="project" value="InterPro"/>
</dbReference>
<evidence type="ECO:0000256" key="4">
    <source>
        <dbReference type="ARBA" id="ARBA00023016"/>
    </source>
</evidence>
<dbReference type="InterPro" id="IPR002372">
    <property type="entry name" value="PQQ_rpt_dom"/>
</dbReference>
<evidence type="ECO:0000256" key="3">
    <source>
        <dbReference type="ARBA" id="ARBA00022840"/>
    </source>
</evidence>
<dbReference type="PANTHER" id="PTHR42749">
    <property type="entry name" value="CELL SHAPE-DETERMINING PROTEIN MREB"/>
    <property type="match status" value="1"/>
</dbReference>
<dbReference type="Gene3D" id="3.30.420.40">
    <property type="match status" value="2"/>
</dbReference>
<keyword evidence="10" id="KW-1185">Reference proteome</keyword>
<evidence type="ECO:0000256" key="7">
    <source>
        <dbReference type="SAM" id="Phobius"/>
    </source>
</evidence>
<keyword evidence="2" id="KW-0547">Nucleotide-binding</keyword>
<accession>A0A6V8KHM1</accession>
<evidence type="ECO:0000256" key="1">
    <source>
        <dbReference type="ARBA" id="ARBA00007381"/>
    </source>
</evidence>
<evidence type="ECO:0000256" key="2">
    <source>
        <dbReference type="ARBA" id="ARBA00022741"/>
    </source>
</evidence>
<reference evidence="9 10" key="2">
    <citation type="submission" date="2020-03" db="EMBL/GenBank/DDBJ databases">
        <authorList>
            <person name="Ichikawa N."/>
            <person name="Kimura A."/>
            <person name="Kitahashi Y."/>
            <person name="Uohara A."/>
        </authorList>
    </citation>
    <scope>NUCLEOTIDE SEQUENCE [LARGE SCALE GENOMIC DNA]</scope>
    <source>
        <strain evidence="9 10">NBRC 108639</strain>
    </source>
</reference>
<name>A0A6V8KHM1_9ACTN</name>
<dbReference type="InterPro" id="IPR018181">
    <property type="entry name" value="Heat_shock_70_CS"/>
</dbReference>
<evidence type="ECO:0000313" key="9">
    <source>
        <dbReference type="EMBL" id="GFJ80235.1"/>
    </source>
</evidence>
<protein>
    <recommendedName>
        <fullName evidence="8">Pyrrolo-quinoline quinone repeat domain-containing protein</fullName>
    </recommendedName>
</protein>